<dbReference type="PANTHER" id="PTHR30469:SF15">
    <property type="entry name" value="HLYD FAMILY OF SECRETION PROTEINS"/>
    <property type="match status" value="1"/>
</dbReference>
<accession>A0A3B1C1A0</accession>
<evidence type="ECO:0000259" key="2">
    <source>
        <dbReference type="Pfam" id="PF25967"/>
    </source>
</evidence>
<dbReference type="AlphaFoldDB" id="A0A3B1C1A0"/>
<evidence type="ECO:0000313" key="4">
    <source>
        <dbReference type="EMBL" id="VAX24276.1"/>
    </source>
</evidence>
<dbReference type="Pfam" id="PF25954">
    <property type="entry name" value="Beta-barrel_RND_2"/>
    <property type="match status" value="1"/>
</dbReference>
<dbReference type="GO" id="GO:0015562">
    <property type="term" value="F:efflux transmembrane transporter activity"/>
    <property type="evidence" value="ECO:0007669"/>
    <property type="project" value="TreeGrafter"/>
</dbReference>
<feature type="domain" description="CusB-like beta-barrel" evidence="1">
    <location>
        <begin position="215"/>
        <end position="285"/>
    </location>
</feature>
<feature type="domain" description="CzcB-like barrel-sandwich hybrid" evidence="3">
    <location>
        <begin position="68"/>
        <end position="207"/>
    </location>
</feature>
<dbReference type="InterPro" id="IPR058792">
    <property type="entry name" value="Beta-barrel_RND_2"/>
</dbReference>
<dbReference type="Gene3D" id="2.40.420.20">
    <property type="match status" value="1"/>
</dbReference>
<dbReference type="InterPro" id="IPR006143">
    <property type="entry name" value="RND_pump_MFP"/>
</dbReference>
<dbReference type="NCBIfam" id="TIGR01730">
    <property type="entry name" value="RND_mfp"/>
    <property type="match status" value="1"/>
</dbReference>
<dbReference type="SUPFAM" id="SSF111369">
    <property type="entry name" value="HlyD-like secretion proteins"/>
    <property type="match status" value="1"/>
</dbReference>
<sequence>MSRPVSVFASLLALFALTSAAFFSTAIAAQNKKKKGRPPATVLVAEIVEKEVSASVELVGSVRALTDVTVSAETTGRVEKFPKREGDAVKKGEAVCLLDKTTNKIRAREAKGRLDFAVADLKKAELAAIRAKDLYGEKVASLENMQNAELDVQSHKANLDLRLAELDRAEYELARTGITAPFSGFITKRYVDTGAWVEKGDNIFDIVNTRKVEVITEIPGRLISVASDSKEVQVALDAYPDKMFTGKIAALVPKANQKTRTFPVRIVLDNPKFLIKAGMFVRISIPLEVKKKALLIPRDAVVWRFRKALVFSADKEGKVKSYPVTLGRQYGERVVAKGNIKAGMKLIVSGNEILRDGQMVMVAGEKKL</sequence>
<proteinExistence type="predicted"/>
<dbReference type="GO" id="GO:1990281">
    <property type="term" value="C:efflux pump complex"/>
    <property type="evidence" value="ECO:0007669"/>
    <property type="project" value="TreeGrafter"/>
</dbReference>
<dbReference type="Gene3D" id="2.40.30.170">
    <property type="match status" value="1"/>
</dbReference>
<organism evidence="4">
    <name type="scientific">hydrothermal vent metagenome</name>
    <dbReference type="NCBI Taxonomy" id="652676"/>
    <lineage>
        <taxon>unclassified sequences</taxon>
        <taxon>metagenomes</taxon>
        <taxon>ecological metagenomes</taxon>
    </lineage>
</organism>
<dbReference type="InterPro" id="IPR058647">
    <property type="entry name" value="BSH_CzcB-like"/>
</dbReference>
<protein>
    <submittedName>
        <fullName evidence="4">Probable Co/Zn/Cd efflux system membrane fusion protein</fullName>
    </submittedName>
</protein>
<dbReference type="EMBL" id="UOGA01000269">
    <property type="protein sequence ID" value="VAX24276.1"/>
    <property type="molecule type" value="Genomic_DNA"/>
</dbReference>
<reference evidence="4" key="1">
    <citation type="submission" date="2018-06" db="EMBL/GenBank/DDBJ databases">
        <authorList>
            <person name="Zhirakovskaya E."/>
        </authorList>
    </citation>
    <scope>NUCLEOTIDE SEQUENCE</scope>
</reference>
<dbReference type="Gene3D" id="1.10.287.470">
    <property type="entry name" value="Helix hairpin bin"/>
    <property type="match status" value="1"/>
</dbReference>
<name>A0A3B1C1A0_9ZZZZ</name>
<feature type="domain" description="Multidrug resistance protein MdtA-like C-terminal permuted SH3" evidence="2">
    <location>
        <begin position="293"/>
        <end position="350"/>
    </location>
</feature>
<gene>
    <name evidence="4" type="ORF">MNBD_NITROSPINAE04-2443</name>
</gene>
<evidence type="ECO:0000259" key="1">
    <source>
        <dbReference type="Pfam" id="PF25954"/>
    </source>
</evidence>
<dbReference type="InterPro" id="IPR058627">
    <property type="entry name" value="MdtA-like_C"/>
</dbReference>
<evidence type="ECO:0000259" key="3">
    <source>
        <dbReference type="Pfam" id="PF25973"/>
    </source>
</evidence>
<dbReference type="Pfam" id="PF25973">
    <property type="entry name" value="BSH_CzcB"/>
    <property type="match status" value="1"/>
</dbReference>
<dbReference type="PANTHER" id="PTHR30469">
    <property type="entry name" value="MULTIDRUG RESISTANCE PROTEIN MDTA"/>
    <property type="match status" value="1"/>
</dbReference>
<dbReference type="Pfam" id="PF25967">
    <property type="entry name" value="RND-MFP_C"/>
    <property type="match status" value="1"/>
</dbReference>
<dbReference type="Gene3D" id="2.40.50.100">
    <property type="match status" value="1"/>
</dbReference>